<gene>
    <name evidence="1" type="ORF">MNB_SV-12-1362</name>
</gene>
<dbReference type="EMBL" id="FPHE01000152">
    <property type="protein sequence ID" value="SFV66478.1"/>
    <property type="molecule type" value="Genomic_DNA"/>
</dbReference>
<proteinExistence type="predicted"/>
<protein>
    <submittedName>
        <fullName evidence="1">Uncharacterized protein</fullName>
    </submittedName>
</protein>
<dbReference type="AlphaFoldDB" id="A0A1W1CKT4"/>
<reference evidence="1" key="1">
    <citation type="submission" date="2016-10" db="EMBL/GenBank/DDBJ databases">
        <authorList>
            <person name="de Groot N.N."/>
        </authorList>
    </citation>
    <scope>NUCLEOTIDE SEQUENCE</scope>
</reference>
<sequence length="54" mass="6375">MEFKYKCPVCRANNTLSSTNLYCRRCKSNLTSIYNIKKRGVFRVLKALIYTSNY</sequence>
<evidence type="ECO:0000313" key="1">
    <source>
        <dbReference type="EMBL" id="SFV66478.1"/>
    </source>
</evidence>
<organism evidence="1">
    <name type="scientific">hydrothermal vent metagenome</name>
    <dbReference type="NCBI Taxonomy" id="652676"/>
    <lineage>
        <taxon>unclassified sequences</taxon>
        <taxon>metagenomes</taxon>
        <taxon>ecological metagenomes</taxon>
    </lineage>
</organism>
<accession>A0A1W1CKT4</accession>
<name>A0A1W1CKT4_9ZZZZ</name>